<evidence type="ECO:0000256" key="9">
    <source>
        <dbReference type="ARBA" id="ARBA00023136"/>
    </source>
</evidence>
<comment type="subcellular location">
    <subcellularLocation>
        <location evidence="1">Golgi apparatus membrane</location>
        <topology evidence="1">Single-pass type IV membrane protein</topology>
    </subcellularLocation>
</comment>
<proteinExistence type="inferred from homology"/>
<keyword evidence="8 10" id="KW-0175">Coiled coil</keyword>
<dbReference type="PANTHER" id="PTHR19957:SF83">
    <property type="entry name" value="SYNTAXIN-16"/>
    <property type="match status" value="1"/>
</dbReference>
<dbReference type="GO" id="GO:0031201">
    <property type="term" value="C:SNARE complex"/>
    <property type="evidence" value="ECO:0007669"/>
    <property type="project" value="TreeGrafter"/>
</dbReference>
<evidence type="ECO:0000256" key="6">
    <source>
        <dbReference type="ARBA" id="ARBA00022989"/>
    </source>
</evidence>
<dbReference type="GO" id="GO:0006906">
    <property type="term" value="P:vesicle fusion"/>
    <property type="evidence" value="ECO:0007669"/>
    <property type="project" value="TreeGrafter"/>
</dbReference>
<keyword evidence="3" id="KW-0813">Transport</keyword>
<evidence type="ECO:0000256" key="5">
    <source>
        <dbReference type="ARBA" id="ARBA00022927"/>
    </source>
</evidence>
<dbReference type="SMART" id="SM00397">
    <property type="entry name" value="t_SNARE"/>
    <property type="match status" value="1"/>
</dbReference>
<accession>A0AA88GM25</accession>
<keyword evidence="5" id="KW-0653">Protein transport</keyword>
<evidence type="ECO:0000256" key="10">
    <source>
        <dbReference type="SAM" id="Coils"/>
    </source>
</evidence>
<comment type="similarity">
    <text evidence="2">Belongs to the syntaxin family.</text>
</comment>
<comment type="caution">
    <text evidence="13">The sequence shown here is derived from an EMBL/GenBank/DDBJ whole genome shotgun (WGS) entry which is preliminary data.</text>
</comment>
<dbReference type="InterPro" id="IPR000727">
    <property type="entry name" value="T_SNARE_dom"/>
</dbReference>
<evidence type="ECO:0000256" key="1">
    <source>
        <dbReference type="ARBA" id="ARBA00004409"/>
    </source>
</evidence>
<sequence length="349" mass="40761">MSILQVPFMKKSILCRDLSNRYAQLRRSYYAPSAYGNVDEEEEIELHYSPSTNLNSGSSAAGKDIENHGMDQQWAEGTSPLWYRVLTQVKVDIDSIKKYMEQLSQMHKQHCTFSVKKSNNFAEEERQIEILTEDIKRLFVRCKQYVERIVLEEKPKNQEDVIKRNTKSALVMELNELSKQFREQQQDYLQKLKALKQRRQNVMLYKSDNQEHVDEDLTEEEQARIEALEQKQYDPGFTDEQIQMLIQNERENIRRDKELREILTSIVELNELFKEFSALVVEQGSLLDRIDHNIEQTFESVKQGNKELAGAEKYQKCGTMAIVILILAVVLLIAVVAIILKVIVSFTFI</sequence>
<gene>
    <name evidence="13" type="ORF">C9374_007846</name>
</gene>
<feature type="coiled-coil region" evidence="10">
    <location>
        <begin position="167"/>
        <end position="198"/>
    </location>
</feature>
<dbReference type="GO" id="GO:0005484">
    <property type="term" value="F:SNAP receptor activity"/>
    <property type="evidence" value="ECO:0007669"/>
    <property type="project" value="InterPro"/>
</dbReference>
<keyword evidence="4 11" id="KW-0812">Transmembrane</keyword>
<feature type="domain" description="T-SNARE coiled-coil homology" evidence="12">
    <location>
        <begin position="255"/>
        <end position="311"/>
    </location>
</feature>
<evidence type="ECO:0000259" key="12">
    <source>
        <dbReference type="PROSITE" id="PS50192"/>
    </source>
</evidence>
<name>A0AA88GM25_NAELO</name>
<dbReference type="InterPro" id="IPR045242">
    <property type="entry name" value="Syntaxin"/>
</dbReference>
<evidence type="ECO:0000256" key="11">
    <source>
        <dbReference type="SAM" id="Phobius"/>
    </source>
</evidence>
<dbReference type="GO" id="GO:0006886">
    <property type="term" value="P:intracellular protein transport"/>
    <property type="evidence" value="ECO:0007669"/>
    <property type="project" value="InterPro"/>
</dbReference>
<keyword evidence="6 11" id="KW-1133">Transmembrane helix</keyword>
<evidence type="ECO:0000256" key="7">
    <source>
        <dbReference type="ARBA" id="ARBA00023034"/>
    </source>
</evidence>
<dbReference type="Proteomes" id="UP000816034">
    <property type="component" value="Unassembled WGS sequence"/>
</dbReference>
<dbReference type="PROSITE" id="PS00914">
    <property type="entry name" value="SYNTAXIN"/>
    <property type="match status" value="1"/>
</dbReference>
<reference evidence="13 14" key="1">
    <citation type="journal article" date="2018" name="BMC Genomics">
        <title>The genome of Naegleria lovaniensis, the basis for a comparative approach to unravel pathogenicity factors of the human pathogenic amoeba N. fowleri.</title>
        <authorList>
            <person name="Liechti N."/>
            <person name="Schurch N."/>
            <person name="Bruggmann R."/>
            <person name="Wittwer M."/>
        </authorList>
    </citation>
    <scope>NUCLEOTIDE SEQUENCE [LARGE SCALE GENOMIC DNA]</scope>
    <source>
        <strain evidence="13 14">ATCC 30569</strain>
    </source>
</reference>
<keyword evidence="9 11" id="KW-0472">Membrane</keyword>
<dbReference type="Pfam" id="PF05739">
    <property type="entry name" value="SNARE"/>
    <property type="match status" value="1"/>
</dbReference>
<dbReference type="AlphaFoldDB" id="A0AA88GM25"/>
<evidence type="ECO:0000313" key="13">
    <source>
        <dbReference type="EMBL" id="KAG2378698.1"/>
    </source>
</evidence>
<dbReference type="RefSeq" id="XP_044545960.1">
    <property type="nucleotide sequence ID" value="XM_044697856.1"/>
</dbReference>
<keyword evidence="7" id="KW-0333">Golgi apparatus</keyword>
<dbReference type="GO" id="GO:0000139">
    <property type="term" value="C:Golgi membrane"/>
    <property type="evidence" value="ECO:0007669"/>
    <property type="project" value="UniProtKB-SubCell"/>
</dbReference>
<dbReference type="Gene3D" id="1.20.58.70">
    <property type="match status" value="1"/>
</dbReference>
<feature type="transmembrane region" description="Helical" evidence="11">
    <location>
        <begin position="320"/>
        <end position="344"/>
    </location>
</feature>
<dbReference type="GeneID" id="68100300"/>
<dbReference type="SUPFAM" id="SSF47661">
    <property type="entry name" value="t-snare proteins"/>
    <property type="match status" value="1"/>
</dbReference>
<dbReference type="InterPro" id="IPR010989">
    <property type="entry name" value="SNARE"/>
</dbReference>
<dbReference type="PANTHER" id="PTHR19957">
    <property type="entry name" value="SYNTAXIN"/>
    <property type="match status" value="1"/>
</dbReference>
<dbReference type="PROSITE" id="PS50192">
    <property type="entry name" value="T_SNARE"/>
    <property type="match status" value="1"/>
</dbReference>
<evidence type="ECO:0000256" key="8">
    <source>
        <dbReference type="ARBA" id="ARBA00023054"/>
    </source>
</evidence>
<evidence type="ECO:0000256" key="3">
    <source>
        <dbReference type="ARBA" id="ARBA00022448"/>
    </source>
</evidence>
<evidence type="ECO:0000256" key="4">
    <source>
        <dbReference type="ARBA" id="ARBA00022692"/>
    </source>
</evidence>
<dbReference type="GO" id="GO:0048278">
    <property type="term" value="P:vesicle docking"/>
    <property type="evidence" value="ECO:0007669"/>
    <property type="project" value="TreeGrafter"/>
</dbReference>
<organism evidence="13 14">
    <name type="scientific">Naegleria lovaniensis</name>
    <name type="common">Amoeba</name>
    <dbReference type="NCBI Taxonomy" id="51637"/>
    <lineage>
        <taxon>Eukaryota</taxon>
        <taxon>Discoba</taxon>
        <taxon>Heterolobosea</taxon>
        <taxon>Tetramitia</taxon>
        <taxon>Eutetramitia</taxon>
        <taxon>Vahlkampfiidae</taxon>
        <taxon>Naegleria</taxon>
    </lineage>
</organism>
<evidence type="ECO:0000313" key="14">
    <source>
        <dbReference type="Proteomes" id="UP000816034"/>
    </source>
</evidence>
<evidence type="ECO:0000256" key="2">
    <source>
        <dbReference type="ARBA" id="ARBA00009063"/>
    </source>
</evidence>
<protein>
    <recommendedName>
        <fullName evidence="12">t-SNARE coiled-coil homology domain-containing protein</fullName>
    </recommendedName>
</protein>
<keyword evidence="14" id="KW-1185">Reference proteome</keyword>
<dbReference type="InterPro" id="IPR006012">
    <property type="entry name" value="Syntaxin/epimorphin_CS"/>
</dbReference>
<dbReference type="EMBL" id="PYSW02000031">
    <property type="protein sequence ID" value="KAG2378698.1"/>
    <property type="molecule type" value="Genomic_DNA"/>
</dbReference>
<dbReference type="GO" id="GO:0000149">
    <property type="term" value="F:SNARE binding"/>
    <property type="evidence" value="ECO:0007669"/>
    <property type="project" value="TreeGrafter"/>
</dbReference>
<dbReference type="CDD" id="cd15845">
    <property type="entry name" value="SNARE_syntaxin16"/>
    <property type="match status" value="1"/>
</dbReference>